<evidence type="ECO:0000256" key="2">
    <source>
        <dbReference type="ARBA" id="ARBA00022490"/>
    </source>
</evidence>
<evidence type="ECO:0000256" key="11">
    <source>
        <dbReference type="ARBA" id="ARBA00049080"/>
    </source>
</evidence>
<dbReference type="GO" id="GO:0005829">
    <property type="term" value="C:cytosol"/>
    <property type="evidence" value="ECO:0007669"/>
    <property type="project" value="TreeGrafter"/>
</dbReference>
<dbReference type="NCBIfam" id="TIGR00036">
    <property type="entry name" value="dapB"/>
    <property type="match status" value="1"/>
</dbReference>
<organism evidence="16 17">
    <name type="scientific">Psychroflexus halocasei</name>
    <dbReference type="NCBI Taxonomy" id="908615"/>
    <lineage>
        <taxon>Bacteria</taxon>
        <taxon>Pseudomonadati</taxon>
        <taxon>Bacteroidota</taxon>
        <taxon>Flavobacteriia</taxon>
        <taxon>Flavobacteriales</taxon>
        <taxon>Flavobacteriaceae</taxon>
        <taxon>Psychroflexus</taxon>
    </lineage>
</organism>
<reference evidence="16 17" key="1">
    <citation type="submission" date="2016-10" db="EMBL/GenBank/DDBJ databases">
        <authorList>
            <person name="de Groot N.N."/>
        </authorList>
    </citation>
    <scope>NUCLEOTIDE SEQUENCE [LARGE SCALE GENOMIC DNA]</scope>
    <source>
        <strain evidence="16 17">DSM 23581</strain>
    </source>
</reference>
<evidence type="ECO:0000313" key="16">
    <source>
        <dbReference type="EMBL" id="SEA11951.1"/>
    </source>
</evidence>
<feature type="binding site" evidence="13">
    <location>
        <begin position="71"/>
        <end position="73"/>
    </location>
    <ligand>
        <name>NAD(+)</name>
        <dbReference type="ChEBI" id="CHEBI:57540"/>
    </ligand>
</feature>
<dbReference type="Proteomes" id="UP000198820">
    <property type="component" value="Unassembled WGS sequence"/>
</dbReference>
<comment type="subcellular location">
    <subcellularLocation>
        <location evidence="13">Cytoplasm</location>
    </subcellularLocation>
</comment>
<feature type="binding site" evidence="13">
    <location>
        <begin position="141"/>
        <end position="142"/>
    </location>
    <ligand>
        <name>(S)-2,3,4,5-tetrahydrodipicolinate</name>
        <dbReference type="ChEBI" id="CHEBI:16845"/>
    </ligand>
</feature>
<evidence type="ECO:0000256" key="9">
    <source>
        <dbReference type="ARBA" id="ARBA00037922"/>
    </source>
</evidence>
<feature type="active site" description="Proton donor/acceptor" evidence="13">
    <location>
        <position position="131"/>
    </location>
</feature>
<evidence type="ECO:0000256" key="7">
    <source>
        <dbReference type="ARBA" id="ARBA00023027"/>
    </source>
</evidence>
<dbReference type="PIRSF" id="PIRSF000161">
    <property type="entry name" value="DHPR"/>
    <property type="match status" value="1"/>
</dbReference>
<dbReference type="AlphaFoldDB" id="A0A1H3YL70"/>
<dbReference type="Gene3D" id="3.40.50.720">
    <property type="entry name" value="NAD(P)-binding Rossmann-like Domain"/>
    <property type="match status" value="1"/>
</dbReference>
<dbReference type="InterPro" id="IPR022664">
    <property type="entry name" value="DapB_N_CS"/>
</dbReference>
<dbReference type="GO" id="GO:0050661">
    <property type="term" value="F:NADP binding"/>
    <property type="evidence" value="ECO:0007669"/>
    <property type="project" value="UniProtKB-UniRule"/>
</dbReference>
<keyword evidence="3 13" id="KW-0028">Amino-acid biosynthesis</keyword>
<keyword evidence="4 13" id="KW-0521">NADP</keyword>
<evidence type="ECO:0000256" key="8">
    <source>
        <dbReference type="ARBA" id="ARBA00023154"/>
    </source>
</evidence>
<evidence type="ECO:0000256" key="1">
    <source>
        <dbReference type="ARBA" id="ARBA00006642"/>
    </source>
</evidence>
<gene>
    <name evidence="13" type="primary">dapB</name>
    <name evidence="16" type="ORF">SAMN05421540_103175</name>
</gene>
<dbReference type="GO" id="GO:0009089">
    <property type="term" value="P:lysine biosynthetic process via diaminopimelate"/>
    <property type="evidence" value="ECO:0007669"/>
    <property type="project" value="UniProtKB-UniRule"/>
</dbReference>
<keyword evidence="2 13" id="KW-0963">Cytoplasm</keyword>
<dbReference type="EMBL" id="FNQF01000003">
    <property type="protein sequence ID" value="SEA11951.1"/>
    <property type="molecule type" value="Genomic_DNA"/>
</dbReference>
<comment type="catalytic activity">
    <reaction evidence="12 13">
        <text>(S)-2,3,4,5-tetrahydrodipicolinate + NAD(+) + H2O = (2S,4S)-4-hydroxy-2,3,4,5-tetrahydrodipicolinate + NADH + H(+)</text>
        <dbReference type="Rhea" id="RHEA:35323"/>
        <dbReference type="ChEBI" id="CHEBI:15377"/>
        <dbReference type="ChEBI" id="CHEBI:15378"/>
        <dbReference type="ChEBI" id="CHEBI:16845"/>
        <dbReference type="ChEBI" id="CHEBI:57540"/>
        <dbReference type="ChEBI" id="CHEBI:57945"/>
        <dbReference type="ChEBI" id="CHEBI:67139"/>
        <dbReference type="EC" id="1.17.1.8"/>
    </reaction>
</comment>
<dbReference type="GO" id="GO:0008839">
    <property type="term" value="F:4-hydroxy-tetrahydrodipicolinate reductase"/>
    <property type="evidence" value="ECO:0007669"/>
    <property type="project" value="UniProtKB-UniRule"/>
</dbReference>
<dbReference type="Gene3D" id="3.30.360.10">
    <property type="entry name" value="Dihydrodipicolinate Reductase, domain 2"/>
    <property type="match status" value="1"/>
</dbReference>
<feature type="domain" description="Dihydrodipicolinate reductase C-terminal" evidence="15">
    <location>
        <begin position="102"/>
        <end position="232"/>
    </location>
</feature>
<keyword evidence="17" id="KW-1185">Reference proteome</keyword>
<name>A0A1H3YL70_9FLAO</name>
<comment type="caution">
    <text evidence="13">Lacks conserved residue(s) required for the propagation of feature annotation.</text>
</comment>
<feature type="binding site" evidence="13">
    <location>
        <position position="33"/>
    </location>
    <ligand>
        <name>NADP(+)</name>
        <dbReference type="ChEBI" id="CHEBI:58349"/>
    </ligand>
</feature>
<dbReference type="HAMAP" id="MF_00102">
    <property type="entry name" value="DapB"/>
    <property type="match status" value="1"/>
</dbReference>
<comment type="similarity">
    <text evidence="1 13">Belongs to the DapB family.</text>
</comment>
<feature type="active site" description="Proton donor" evidence="13">
    <location>
        <position position="135"/>
    </location>
</feature>
<evidence type="ECO:0000256" key="12">
    <source>
        <dbReference type="ARBA" id="ARBA00049396"/>
    </source>
</evidence>
<dbReference type="SUPFAM" id="SSF55347">
    <property type="entry name" value="Glyceraldehyde-3-phosphate dehydrogenase-like, C-terminal domain"/>
    <property type="match status" value="1"/>
</dbReference>
<dbReference type="PROSITE" id="PS01298">
    <property type="entry name" value="DAPB"/>
    <property type="match status" value="1"/>
</dbReference>
<dbReference type="GO" id="GO:0016726">
    <property type="term" value="F:oxidoreductase activity, acting on CH or CH2 groups, NAD or NADP as acceptor"/>
    <property type="evidence" value="ECO:0007669"/>
    <property type="project" value="UniProtKB-UniRule"/>
</dbReference>
<keyword evidence="7 13" id="KW-0520">NAD</keyword>
<evidence type="ECO:0000256" key="10">
    <source>
        <dbReference type="ARBA" id="ARBA00038983"/>
    </source>
</evidence>
<evidence type="ECO:0000256" key="6">
    <source>
        <dbReference type="ARBA" id="ARBA00023002"/>
    </source>
</evidence>
<dbReference type="InterPro" id="IPR036291">
    <property type="entry name" value="NAD(P)-bd_dom_sf"/>
</dbReference>
<dbReference type="InterPro" id="IPR023940">
    <property type="entry name" value="DHDPR_bac"/>
</dbReference>
<feature type="binding site" evidence="13">
    <location>
        <begin position="96"/>
        <end position="99"/>
    </location>
    <ligand>
        <name>NAD(+)</name>
        <dbReference type="ChEBI" id="CHEBI:57540"/>
    </ligand>
</feature>
<proteinExistence type="inferred from homology"/>
<dbReference type="InterPro" id="IPR022663">
    <property type="entry name" value="DapB_C"/>
</dbReference>
<dbReference type="PANTHER" id="PTHR20836:SF0">
    <property type="entry name" value="4-HYDROXY-TETRAHYDRODIPICOLINATE REDUCTASE 1, CHLOROPLASTIC-RELATED"/>
    <property type="match status" value="1"/>
</dbReference>
<sequence length="237" mass="26361">MNIAILGYGKMGQNIEKIAEKRGHSIVLKTNIKPNQEELKKADIAIDFSEPSAAFENISLAISVQVPVISGTTGWLDDYDKVVELCKEKSGHFLYASNFSVGVNLFFKLNKYFSKLMSSVENYQPELEETHHIHKKDAPSGTAISLAEQVIKETSYESWACPPDDSQNNIPIKAYREGEVFGDHCVTFSSEIDQLSIKHSAKSRQGFALGAVMAAEWLSKQKPGVYQMAQVLDDLIK</sequence>
<comment type="function">
    <text evidence="13">Catalyzes the conversion of 4-hydroxy-tetrahydrodipicolinate (HTPA) to tetrahydrodipicolinate.</text>
</comment>
<dbReference type="Pfam" id="PF01113">
    <property type="entry name" value="DapB_N"/>
    <property type="match status" value="1"/>
</dbReference>
<comment type="catalytic activity">
    <reaction evidence="11 13">
        <text>(S)-2,3,4,5-tetrahydrodipicolinate + NADP(+) + H2O = (2S,4S)-4-hydroxy-2,3,4,5-tetrahydrodipicolinate + NADPH + H(+)</text>
        <dbReference type="Rhea" id="RHEA:35331"/>
        <dbReference type="ChEBI" id="CHEBI:15377"/>
        <dbReference type="ChEBI" id="CHEBI:15378"/>
        <dbReference type="ChEBI" id="CHEBI:16845"/>
        <dbReference type="ChEBI" id="CHEBI:57783"/>
        <dbReference type="ChEBI" id="CHEBI:58349"/>
        <dbReference type="ChEBI" id="CHEBI:67139"/>
        <dbReference type="EC" id="1.17.1.8"/>
    </reaction>
</comment>
<keyword evidence="6 13" id="KW-0560">Oxidoreductase</keyword>
<dbReference type="GO" id="GO:0051287">
    <property type="term" value="F:NAD binding"/>
    <property type="evidence" value="ECO:0007669"/>
    <property type="project" value="UniProtKB-UniRule"/>
</dbReference>
<dbReference type="InterPro" id="IPR000846">
    <property type="entry name" value="DapB_N"/>
</dbReference>
<evidence type="ECO:0000256" key="13">
    <source>
        <dbReference type="HAMAP-Rule" id="MF_00102"/>
    </source>
</evidence>
<dbReference type="RefSeq" id="WP_093240722.1">
    <property type="nucleotide sequence ID" value="NZ_FNQF01000003.1"/>
</dbReference>
<evidence type="ECO:0000256" key="4">
    <source>
        <dbReference type="ARBA" id="ARBA00022857"/>
    </source>
</evidence>
<accession>A0A1H3YL70</accession>
<dbReference type="EC" id="1.17.1.8" evidence="10 13"/>
<dbReference type="UniPathway" id="UPA00034">
    <property type="reaction ID" value="UER00018"/>
</dbReference>
<evidence type="ECO:0000313" key="17">
    <source>
        <dbReference type="Proteomes" id="UP000198820"/>
    </source>
</evidence>
<feature type="binding site" evidence="13">
    <location>
        <position position="132"/>
    </location>
    <ligand>
        <name>(S)-2,3,4,5-tetrahydrodipicolinate</name>
        <dbReference type="ChEBI" id="CHEBI:16845"/>
    </ligand>
</feature>
<keyword evidence="8 13" id="KW-0457">Lysine biosynthesis</keyword>
<dbReference type="STRING" id="908615.SAMN05421540_103175"/>
<protein>
    <recommendedName>
        <fullName evidence="10 13">4-hydroxy-tetrahydrodipicolinate reductase</fullName>
        <shortName evidence="13">HTPA reductase</shortName>
        <ecNumber evidence="10 13">1.17.1.8</ecNumber>
    </recommendedName>
</protein>
<comment type="subunit">
    <text evidence="13">Homotetramer.</text>
</comment>
<dbReference type="SUPFAM" id="SSF51735">
    <property type="entry name" value="NAD(P)-binding Rossmann-fold domains"/>
    <property type="match status" value="1"/>
</dbReference>
<dbReference type="PANTHER" id="PTHR20836">
    <property type="entry name" value="DIHYDRODIPICOLINATE REDUCTASE"/>
    <property type="match status" value="1"/>
</dbReference>
<evidence type="ECO:0000256" key="3">
    <source>
        <dbReference type="ARBA" id="ARBA00022605"/>
    </source>
</evidence>
<feature type="domain" description="Dihydrodipicolinate reductase N-terminal" evidence="14">
    <location>
        <begin position="1"/>
        <end position="99"/>
    </location>
</feature>
<evidence type="ECO:0000256" key="5">
    <source>
        <dbReference type="ARBA" id="ARBA00022915"/>
    </source>
</evidence>
<comment type="caution">
    <text evidence="13">Was originally thought to be a dihydrodipicolinate reductase (DHDPR), catalyzing the conversion of dihydrodipicolinate to tetrahydrodipicolinate. However, it was shown in E.coli that the substrate of the enzymatic reaction is not dihydrodipicolinate (DHDP) but in fact (2S,4S)-4-hydroxy-2,3,4,5-tetrahydrodipicolinic acid (HTPA), the product released by the DapA-catalyzed reaction.</text>
</comment>
<evidence type="ECO:0000259" key="15">
    <source>
        <dbReference type="Pfam" id="PF05173"/>
    </source>
</evidence>
<comment type="pathway">
    <text evidence="9 13">Amino-acid biosynthesis; L-lysine biosynthesis via DAP pathway; (S)-tetrahydrodipicolinate from L-aspartate: step 4/4.</text>
</comment>
<dbReference type="Pfam" id="PF05173">
    <property type="entry name" value="DapB_C"/>
    <property type="match status" value="1"/>
</dbReference>
<keyword evidence="5 13" id="KW-0220">Diaminopimelate biosynthesis</keyword>
<dbReference type="GO" id="GO:0019877">
    <property type="term" value="P:diaminopimelate biosynthetic process"/>
    <property type="evidence" value="ECO:0007669"/>
    <property type="project" value="UniProtKB-UniRule"/>
</dbReference>
<evidence type="ECO:0000259" key="14">
    <source>
        <dbReference type="Pfam" id="PF01113"/>
    </source>
</evidence>